<dbReference type="PANTHER" id="PTHR47739">
    <property type="entry name" value="TRNA1(VAL) (ADENINE(37)-N6)-METHYLTRANSFERASE"/>
    <property type="match status" value="1"/>
</dbReference>
<sequence>MNNSKNYCVHVYHYIKMKKINLDSNEKIEKISGKLKVLQNNQLPKFGIDAFLIANFIDKSKSQRLLLADFGAGTGIIGLLYAIENPGKVFLIENNSQLSQLEEKTVGLNDLKKRVTVINQDINNLDGTFQLNSLDAIVSNPPYFDSPNYSKKNLSKERSHARHEENFDLAVLVSQSKKFLKSKGKLYFIYRAERIVDFIDLLIKNGFGISKMRFVYGKKNTGAKLVLVKAIKQGSNAKINIEKPMIIFNERNEYTKELQNILHDNKYFFYVIQTADNYLYAGTSDDVNRRFATHQAKKGAKFTRAAIRHPLKLVYQEEFSSKSEALSFEAKFKHLSRIEKERYIGL</sequence>
<dbReference type="InterPro" id="IPR035901">
    <property type="entry name" value="GIY-YIG_endonuc_sf"/>
</dbReference>
<dbReference type="InterPro" id="IPR050210">
    <property type="entry name" value="tRNA_Adenine-N(6)_MTase"/>
</dbReference>
<evidence type="ECO:0000313" key="2">
    <source>
        <dbReference type="EMBL" id="EAV39414.1"/>
    </source>
</evidence>
<keyword evidence="2" id="KW-0808">Transferase</keyword>
<dbReference type="HOGENOM" id="CLU_061983_3_0_9"/>
<reference evidence="2 3" key="1">
    <citation type="submission" date="2006-11" db="EMBL/GenBank/DDBJ databases">
        <authorList>
            <consortium name="Laboratoire de Microbiologie (Universite Bourgogne)"/>
            <consortium name="GENOME Express"/>
            <consortium name="UMR Oenologie Ampelologie (Universite Bordeaux 2)"/>
            <person name="Guzzo J."/>
        </authorList>
    </citation>
    <scope>NUCLEOTIDE SEQUENCE [LARGE SCALE GENOMIC DNA]</scope>
    <source>
        <strain evidence="2 3">ATCC BAA-1163</strain>
    </source>
</reference>
<dbReference type="Pfam" id="PF05175">
    <property type="entry name" value="MTS"/>
    <property type="match status" value="1"/>
</dbReference>
<dbReference type="InterPro" id="IPR000305">
    <property type="entry name" value="GIY-YIG_endonuc"/>
</dbReference>
<dbReference type="GO" id="GO:0008170">
    <property type="term" value="F:N-methyltransferase activity"/>
    <property type="evidence" value="ECO:0007669"/>
    <property type="project" value="UniProtKB-ARBA"/>
</dbReference>
<dbReference type="GO" id="GO:0032259">
    <property type="term" value="P:methylation"/>
    <property type="evidence" value="ECO:0007669"/>
    <property type="project" value="UniProtKB-KW"/>
</dbReference>
<dbReference type="InterPro" id="IPR002052">
    <property type="entry name" value="DNA_methylase_N6_adenine_CS"/>
</dbReference>
<evidence type="ECO:0000313" key="3">
    <source>
        <dbReference type="Proteomes" id="UP000003346"/>
    </source>
</evidence>
<gene>
    <name evidence="2" type="ORF">OENOO_56013</name>
</gene>
<dbReference type="PANTHER" id="PTHR47739:SF1">
    <property type="entry name" value="TRNA1(VAL) (ADENINE(37)-N6)-METHYLTRANSFERASE"/>
    <property type="match status" value="1"/>
</dbReference>
<dbReference type="Gene3D" id="3.40.50.150">
    <property type="entry name" value="Vaccinia Virus protein VP39"/>
    <property type="match status" value="1"/>
</dbReference>
<dbReference type="CDD" id="cd10456">
    <property type="entry name" value="GIY-YIG_UPF0213"/>
    <property type="match status" value="1"/>
</dbReference>
<dbReference type="SUPFAM" id="SSF53335">
    <property type="entry name" value="S-adenosyl-L-methionine-dependent methyltransferases"/>
    <property type="match status" value="1"/>
</dbReference>
<dbReference type="AlphaFoldDB" id="A0NJ82"/>
<dbReference type="EMBL" id="AAUV01000051">
    <property type="protein sequence ID" value="EAV39414.1"/>
    <property type="molecule type" value="Genomic_DNA"/>
</dbReference>
<comment type="caution">
    <text evidence="2">The sequence shown here is derived from an EMBL/GenBank/DDBJ whole genome shotgun (WGS) entry which is preliminary data.</text>
</comment>
<proteinExistence type="predicted"/>
<dbReference type="GO" id="GO:0008757">
    <property type="term" value="F:S-adenosylmethionine-dependent methyltransferase activity"/>
    <property type="evidence" value="ECO:0007669"/>
    <property type="project" value="UniProtKB-ARBA"/>
</dbReference>
<name>A0NJ82_OENOE</name>
<dbReference type="GO" id="GO:0003676">
    <property type="term" value="F:nucleic acid binding"/>
    <property type="evidence" value="ECO:0007669"/>
    <property type="project" value="InterPro"/>
</dbReference>
<dbReference type="InterPro" id="IPR029063">
    <property type="entry name" value="SAM-dependent_MTases_sf"/>
</dbReference>
<dbReference type="SUPFAM" id="SSF82771">
    <property type="entry name" value="GIY-YIG endonuclease"/>
    <property type="match status" value="1"/>
</dbReference>
<dbReference type="InterPro" id="IPR007848">
    <property type="entry name" value="Small_mtfrase_dom"/>
</dbReference>
<dbReference type="CDD" id="cd02440">
    <property type="entry name" value="AdoMet_MTases"/>
    <property type="match status" value="1"/>
</dbReference>
<dbReference type="PROSITE" id="PS50164">
    <property type="entry name" value="GIY_YIG"/>
    <property type="match status" value="1"/>
</dbReference>
<keyword evidence="2" id="KW-0489">Methyltransferase</keyword>
<accession>A0NJ82</accession>
<evidence type="ECO:0000259" key="1">
    <source>
        <dbReference type="PROSITE" id="PS50164"/>
    </source>
</evidence>
<dbReference type="Proteomes" id="UP000003346">
    <property type="component" value="Unassembled WGS sequence"/>
</dbReference>
<dbReference type="Pfam" id="PF01541">
    <property type="entry name" value="GIY-YIG"/>
    <property type="match status" value="1"/>
</dbReference>
<dbReference type="PROSITE" id="PS00092">
    <property type="entry name" value="N6_MTASE"/>
    <property type="match status" value="1"/>
</dbReference>
<dbReference type="Gene3D" id="3.40.1440.10">
    <property type="entry name" value="GIY-YIG endonuclease"/>
    <property type="match status" value="1"/>
</dbReference>
<feature type="domain" description="GIY-YIG" evidence="1">
    <location>
        <begin position="265"/>
        <end position="342"/>
    </location>
</feature>
<protein>
    <submittedName>
        <fullName evidence="2">Methyltransferase</fullName>
    </submittedName>
</protein>
<organism evidence="2 3">
    <name type="scientific">Oenococcus oeni ATCC BAA-1163</name>
    <dbReference type="NCBI Taxonomy" id="379360"/>
    <lineage>
        <taxon>Bacteria</taxon>
        <taxon>Bacillati</taxon>
        <taxon>Bacillota</taxon>
        <taxon>Bacilli</taxon>
        <taxon>Lactobacillales</taxon>
        <taxon>Lactobacillaceae</taxon>
        <taxon>Oenococcus</taxon>
    </lineage>
</organism>